<comment type="caution">
    <text evidence="1">The sequence shown here is derived from an EMBL/GenBank/DDBJ whole genome shotgun (WGS) entry which is preliminary data.</text>
</comment>
<reference evidence="1" key="1">
    <citation type="submission" date="2021-03" db="EMBL/GenBank/DDBJ databases">
        <authorList>
            <consortium name="DOE Joint Genome Institute"/>
            <person name="Ahrendt S."/>
            <person name="Looney B.P."/>
            <person name="Miyauchi S."/>
            <person name="Morin E."/>
            <person name="Drula E."/>
            <person name="Courty P.E."/>
            <person name="Chicoki N."/>
            <person name="Fauchery L."/>
            <person name="Kohler A."/>
            <person name="Kuo A."/>
            <person name="Labutti K."/>
            <person name="Pangilinan J."/>
            <person name="Lipzen A."/>
            <person name="Riley R."/>
            <person name="Andreopoulos W."/>
            <person name="He G."/>
            <person name="Johnson J."/>
            <person name="Barry K.W."/>
            <person name="Grigoriev I.V."/>
            <person name="Nagy L."/>
            <person name="Hibbett D."/>
            <person name="Henrissat B."/>
            <person name="Matheny P.B."/>
            <person name="Labbe J."/>
            <person name="Martin F."/>
        </authorList>
    </citation>
    <scope>NUCLEOTIDE SEQUENCE</scope>
    <source>
        <strain evidence="1">HHB10654</strain>
    </source>
</reference>
<accession>A0ACB8SGZ5</accession>
<proteinExistence type="predicted"/>
<protein>
    <submittedName>
        <fullName evidence="1">Uncharacterized protein</fullName>
    </submittedName>
</protein>
<evidence type="ECO:0000313" key="2">
    <source>
        <dbReference type="Proteomes" id="UP000814140"/>
    </source>
</evidence>
<reference evidence="1" key="2">
    <citation type="journal article" date="2022" name="New Phytol.">
        <title>Evolutionary transition to the ectomycorrhizal habit in the genomes of a hyperdiverse lineage of mushroom-forming fungi.</title>
        <authorList>
            <person name="Looney B."/>
            <person name="Miyauchi S."/>
            <person name="Morin E."/>
            <person name="Drula E."/>
            <person name="Courty P.E."/>
            <person name="Kohler A."/>
            <person name="Kuo A."/>
            <person name="LaButti K."/>
            <person name="Pangilinan J."/>
            <person name="Lipzen A."/>
            <person name="Riley R."/>
            <person name="Andreopoulos W."/>
            <person name="He G."/>
            <person name="Johnson J."/>
            <person name="Nolan M."/>
            <person name="Tritt A."/>
            <person name="Barry K.W."/>
            <person name="Grigoriev I.V."/>
            <person name="Nagy L.G."/>
            <person name="Hibbett D."/>
            <person name="Henrissat B."/>
            <person name="Matheny P.B."/>
            <person name="Labbe J."/>
            <person name="Martin F.M."/>
        </authorList>
    </citation>
    <scope>NUCLEOTIDE SEQUENCE</scope>
    <source>
        <strain evidence="1">HHB10654</strain>
    </source>
</reference>
<dbReference type="Proteomes" id="UP000814140">
    <property type="component" value="Unassembled WGS sequence"/>
</dbReference>
<name>A0ACB8SGZ5_9AGAM</name>
<dbReference type="EMBL" id="MU277284">
    <property type="protein sequence ID" value="KAI0055649.1"/>
    <property type="molecule type" value="Genomic_DNA"/>
</dbReference>
<sequence>MELILRDRLTACVCIIRLVSSVRVDAYDQFAPWTTVARQCCRQRVLAVRAHSRMLCCPIVFTNIFLHHLFITSSVKRVFARRHGRCWYWHRCVVRQSP</sequence>
<organism evidence="1 2">
    <name type="scientific">Artomyces pyxidatus</name>
    <dbReference type="NCBI Taxonomy" id="48021"/>
    <lineage>
        <taxon>Eukaryota</taxon>
        <taxon>Fungi</taxon>
        <taxon>Dikarya</taxon>
        <taxon>Basidiomycota</taxon>
        <taxon>Agaricomycotina</taxon>
        <taxon>Agaricomycetes</taxon>
        <taxon>Russulales</taxon>
        <taxon>Auriscalpiaceae</taxon>
        <taxon>Artomyces</taxon>
    </lineage>
</organism>
<keyword evidence="2" id="KW-1185">Reference proteome</keyword>
<evidence type="ECO:0000313" key="1">
    <source>
        <dbReference type="EMBL" id="KAI0055649.1"/>
    </source>
</evidence>
<gene>
    <name evidence="1" type="ORF">BV25DRAFT_1736090</name>
</gene>